<accession>A0A7C3PEG6</accession>
<proteinExistence type="predicted"/>
<dbReference type="Pfam" id="PF02620">
    <property type="entry name" value="YceD"/>
    <property type="match status" value="1"/>
</dbReference>
<organism evidence="1">
    <name type="scientific">Oscillatoriales cyanobacterium SpSt-418</name>
    <dbReference type="NCBI Taxonomy" id="2282169"/>
    <lineage>
        <taxon>Bacteria</taxon>
        <taxon>Bacillati</taxon>
        <taxon>Cyanobacteriota</taxon>
        <taxon>Cyanophyceae</taxon>
        <taxon>Oscillatoriophycideae</taxon>
        <taxon>Oscillatoriales</taxon>
    </lineage>
</organism>
<sequence>MEAIYIPQLTRAPQRTEVVEFEEAIPDLQTLTPVRGQVQVKHCNTYLEVEATADTIVTLTCHRCLQQYNYRLSIHPTELIWLEDKDDIDPLMLDQEISSVDELVETLPPNGYFDVTTWIYEQLCLELPQQQLCDRNCQGIQLTDTLTQPAIDKRWASLEALRNQFPERH</sequence>
<dbReference type="PANTHER" id="PTHR37734:SF1">
    <property type="entry name" value="LARGE RIBOSOMAL RNA SUBUNIT ACCUMULATION PROTEIN YCED HOMOLOG 2, CHLOROPLASTIC"/>
    <property type="match status" value="1"/>
</dbReference>
<comment type="caution">
    <text evidence="1">The sequence shown here is derived from an EMBL/GenBank/DDBJ whole genome shotgun (WGS) entry which is preliminary data.</text>
</comment>
<dbReference type="InterPro" id="IPR003772">
    <property type="entry name" value="YceD"/>
</dbReference>
<dbReference type="EMBL" id="DSRU01000159">
    <property type="protein sequence ID" value="HFM98233.1"/>
    <property type="molecule type" value="Genomic_DNA"/>
</dbReference>
<evidence type="ECO:0000313" key="1">
    <source>
        <dbReference type="EMBL" id="HFM98233.1"/>
    </source>
</evidence>
<gene>
    <name evidence="1" type="ORF">ENR64_10850</name>
</gene>
<dbReference type="InterPro" id="IPR044985">
    <property type="entry name" value="YceD_plant"/>
</dbReference>
<protein>
    <submittedName>
        <fullName evidence="1">DUF177 domain-containing protein</fullName>
    </submittedName>
</protein>
<reference evidence="1" key="1">
    <citation type="journal article" date="2020" name="mSystems">
        <title>Genome- and Community-Level Interaction Insights into Carbon Utilization and Element Cycling Functions of Hydrothermarchaeota in Hydrothermal Sediment.</title>
        <authorList>
            <person name="Zhou Z."/>
            <person name="Liu Y."/>
            <person name="Xu W."/>
            <person name="Pan J."/>
            <person name="Luo Z.H."/>
            <person name="Li M."/>
        </authorList>
    </citation>
    <scope>NUCLEOTIDE SEQUENCE [LARGE SCALE GENOMIC DNA]</scope>
    <source>
        <strain evidence="1">SpSt-418</strain>
    </source>
</reference>
<dbReference type="PANTHER" id="PTHR37734">
    <property type="entry name" value="LARGE RIBOSOMAL RNA SUBUNIT ACCUMULATION PROTEIN YCED HOMOLOG 2, CHLOROPLASTIC"/>
    <property type="match status" value="1"/>
</dbReference>
<dbReference type="AlphaFoldDB" id="A0A7C3PEG6"/>
<name>A0A7C3PEG6_9CYAN</name>